<dbReference type="Proteomes" id="UP000310108">
    <property type="component" value="Unassembled WGS sequence"/>
</dbReference>
<feature type="compositionally biased region" description="Polar residues" evidence="1">
    <location>
        <begin position="237"/>
        <end position="248"/>
    </location>
</feature>
<dbReference type="EMBL" id="PJEX01000016">
    <property type="protein sequence ID" value="TKW58964.1"/>
    <property type="molecule type" value="Genomic_DNA"/>
</dbReference>
<organism evidence="2 3">
    <name type="scientific">Colletotrichum tanaceti</name>
    <dbReference type="NCBI Taxonomy" id="1306861"/>
    <lineage>
        <taxon>Eukaryota</taxon>
        <taxon>Fungi</taxon>
        <taxon>Dikarya</taxon>
        <taxon>Ascomycota</taxon>
        <taxon>Pezizomycotina</taxon>
        <taxon>Sordariomycetes</taxon>
        <taxon>Hypocreomycetidae</taxon>
        <taxon>Glomerellales</taxon>
        <taxon>Glomerellaceae</taxon>
        <taxon>Colletotrichum</taxon>
        <taxon>Colletotrichum destructivum species complex</taxon>
    </lineage>
</organism>
<sequence length="574" mass="63520">MNGLLVSEQKRALSLILRLCCVSKKQSASSFSSALLLLTMSSFPLYSSMPRRFVEGPVSHAKWPSTESFRPPASPWDVDDSTAQTVSKLNSVFGFRPPTGYARSLPRASPDEVSRYSPELQHFRLDRTPELRHDTPSDARTRTSSFGPETPPTNSDSYFSSEPLVQPLTPVRNSHPHLRSHSDSCSLQSFYSESQYRVGTESTPTVGHENPKQHRHHDPTSRPGDNGDNLPGKQSRDTASPHQSYSVALTRNNRAVTLILTAGSSTQSRQPNITCYRQTSLPLGVSFAEFFKASEAMALLQHMVNASSMSNLPFSKREQSELMLRMRTSGDGMILGDPCPNARAWTSFFSAELGAGRAWEAGTVIFPWKILEKLMSSLNSDCARKRRMQARATAAIVRREADDYTGSRGPGLFQHSHEHSPGCRHVSLRLAGDSEMMSSAPMSGVSGDRSSAYSTSSPPRTPTEVLPPKLQLVSEQPQSPPAQVRRRRQHSEPVRQLSLTPPRIVLLKSKTCRQSLRGLHAASSSPRLEFYDSIRAWPASSYRTRVRLPPCSRFLEMVEAEGTGPRNPTVICGE</sequence>
<dbReference type="AlphaFoldDB" id="A0A4U6XST4"/>
<evidence type="ECO:0000256" key="1">
    <source>
        <dbReference type="SAM" id="MobiDB-lite"/>
    </source>
</evidence>
<protein>
    <submittedName>
        <fullName evidence="2">Uncharacterized protein</fullName>
    </submittedName>
</protein>
<evidence type="ECO:0000313" key="3">
    <source>
        <dbReference type="Proteomes" id="UP000310108"/>
    </source>
</evidence>
<feature type="region of interest" description="Disordered" evidence="1">
    <location>
        <begin position="401"/>
        <end position="420"/>
    </location>
</feature>
<proteinExistence type="predicted"/>
<keyword evidence="3" id="KW-1185">Reference proteome</keyword>
<feature type="compositionally biased region" description="Basic and acidic residues" evidence="1">
    <location>
        <begin position="121"/>
        <end position="141"/>
    </location>
</feature>
<evidence type="ECO:0000313" key="2">
    <source>
        <dbReference type="EMBL" id="TKW58964.1"/>
    </source>
</evidence>
<reference evidence="2 3" key="1">
    <citation type="journal article" date="2019" name="PLoS ONE">
        <title>Comparative genome analysis indicates high evolutionary potential of pathogenicity genes in Colletotrichum tanaceti.</title>
        <authorList>
            <person name="Lelwala R.V."/>
            <person name="Korhonen P.K."/>
            <person name="Young N.D."/>
            <person name="Scott J.B."/>
            <person name="Ades P.A."/>
            <person name="Gasser R.B."/>
            <person name="Taylor P.W.J."/>
        </authorList>
    </citation>
    <scope>NUCLEOTIDE SEQUENCE [LARGE SCALE GENOMIC DNA]</scope>
    <source>
        <strain evidence="2">BRIP57314</strain>
    </source>
</reference>
<feature type="region of interest" description="Disordered" evidence="1">
    <location>
        <begin position="436"/>
        <end position="497"/>
    </location>
</feature>
<feature type="region of interest" description="Disordered" evidence="1">
    <location>
        <begin position="121"/>
        <end position="248"/>
    </location>
</feature>
<comment type="caution">
    <text evidence="2">The sequence shown here is derived from an EMBL/GenBank/DDBJ whole genome shotgun (WGS) entry which is preliminary data.</text>
</comment>
<dbReference type="OrthoDB" id="4824845at2759"/>
<accession>A0A4U6XST4</accession>
<feature type="compositionally biased region" description="Polar residues" evidence="1">
    <location>
        <begin position="183"/>
        <end position="205"/>
    </location>
</feature>
<feature type="compositionally biased region" description="Polar residues" evidence="1">
    <location>
        <begin position="142"/>
        <end position="160"/>
    </location>
</feature>
<feature type="compositionally biased region" description="Polar residues" evidence="1">
    <location>
        <begin position="448"/>
        <end position="458"/>
    </location>
</feature>
<gene>
    <name evidence="2" type="ORF">CTA1_1634</name>
</gene>
<name>A0A4U6XST4_9PEZI</name>